<dbReference type="InterPro" id="IPR027640">
    <property type="entry name" value="Kinesin-like_fam"/>
</dbReference>
<organism evidence="10 11">
    <name type="scientific">Ichthyophthirius multifiliis</name>
    <name type="common">White spot disease agent</name>
    <name type="synonym">Ich</name>
    <dbReference type="NCBI Taxonomy" id="5932"/>
    <lineage>
        <taxon>Eukaryota</taxon>
        <taxon>Sar</taxon>
        <taxon>Alveolata</taxon>
        <taxon>Ciliophora</taxon>
        <taxon>Intramacronucleata</taxon>
        <taxon>Oligohymenophorea</taxon>
        <taxon>Hymenostomatida</taxon>
        <taxon>Ophryoglenina</taxon>
        <taxon>Ichthyophthirius</taxon>
    </lineage>
</organism>
<comment type="similarity">
    <text evidence="6 7">Belongs to the TRAFAC class myosin-kinesin ATPase superfamily. Kinesin family.</text>
</comment>
<evidence type="ECO:0000256" key="2">
    <source>
        <dbReference type="ARBA" id="ARBA00022741"/>
    </source>
</evidence>
<proteinExistence type="inferred from homology"/>
<evidence type="ECO:0000259" key="9">
    <source>
        <dbReference type="PROSITE" id="PS50067"/>
    </source>
</evidence>
<dbReference type="AlphaFoldDB" id="G0QPH6"/>
<dbReference type="InterPro" id="IPR019821">
    <property type="entry name" value="Kinesin_motor_CS"/>
</dbReference>
<dbReference type="InterPro" id="IPR027417">
    <property type="entry name" value="P-loop_NTPase"/>
</dbReference>
<dbReference type="PANTHER" id="PTHR47968">
    <property type="entry name" value="CENTROMERE PROTEIN E"/>
    <property type="match status" value="1"/>
</dbReference>
<dbReference type="STRING" id="857967.G0QPH6"/>
<sequence length="477" mass="54906">MTGAGKSFTTFGNLYNQTNSQEGICILLLRHLIQGGKQTNTTFKFSYLEIYNEQIRDLMCSKSENLMVIEDPCKGVFVPDLTEYQLETENEVKSFILQGNTRRVMASTAANQFSSRSHAIIQINTLRSDNVNQISSKLCIVDLAGSERAAASENRGVRQTEGANINKSLLALGNCINLLSDSNKKGSFVPYRDSKLTRLLKDSLGGNTKSIMIACISGSLMCYDETANTLKYASRARNIKKSVKRNEEEKIEQGVWEYKNIIQELRLEIKNLKDQLAVKNNENLQLINQQKIINQFNSNNSLYCGDNIQEKGSLLDDISQKIFENLEENWEIKMSINEILELNKISEDFIQEMKEKINPIMDQESIGEIHKEILKREQIIISNQEVLQELNSKLIKNQEQKKELQQKMLGITNSFNHYQSQQQFEEKISDNKSFKDLQIQQMTKKMEQMQEELNQKTKQLQDNQEIINNLVKFIFYQ</sequence>
<dbReference type="InParanoid" id="G0QPH6"/>
<gene>
    <name evidence="10" type="ORF">IMG5_068040</name>
</gene>
<evidence type="ECO:0000256" key="5">
    <source>
        <dbReference type="ARBA" id="ARBA00023175"/>
    </source>
</evidence>
<dbReference type="GeneID" id="14909047"/>
<keyword evidence="1 7" id="KW-0493">Microtubule</keyword>
<dbReference type="PROSITE" id="PS50067">
    <property type="entry name" value="KINESIN_MOTOR_2"/>
    <property type="match status" value="1"/>
</dbReference>
<feature type="coiled-coil region" evidence="8">
    <location>
        <begin position="255"/>
        <end position="289"/>
    </location>
</feature>
<comment type="caution">
    <text evidence="6">Lacks conserved residue(s) required for the propagation of feature annotation.</text>
</comment>
<dbReference type="EMBL" id="GL983558">
    <property type="protein sequence ID" value="EGR32875.1"/>
    <property type="molecule type" value="Genomic_DNA"/>
</dbReference>
<dbReference type="GO" id="GO:0005524">
    <property type="term" value="F:ATP binding"/>
    <property type="evidence" value="ECO:0007669"/>
    <property type="project" value="UniProtKB-KW"/>
</dbReference>
<dbReference type="InterPro" id="IPR001752">
    <property type="entry name" value="Kinesin_motor_dom"/>
</dbReference>
<evidence type="ECO:0000256" key="6">
    <source>
        <dbReference type="PROSITE-ProRule" id="PRU00283"/>
    </source>
</evidence>
<evidence type="ECO:0000256" key="7">
    <source>
        <dbReference type="RuleBase" id="RU000394"/>
    </source>
</evidence>
<dbReference type="GO" id="GO:0003777">
    <property type="term" value="F:microtubule motor activity"/>
    <property type="evidence" value="ECO:0007669"/>
    <property type="project" value="InterPro"/>
</dbReference>
<dbReference type="GO" id="GO:0008017">
    <property type="term" value="F:microtubule binding"/>
    <property type="evidence" value="ECO:0007669"/>
    <property type="project" value="InterPro"/>
</dbReference>
<evidence type="ECO:0000256" key="3">
    <source>
        <dbReference type="ARBA" id="ARBA00022840"/>
    </source>
</evidence>
<protein>
    <recommendedName>
        <fullName evidence="7">Kinesin-like protein</fullName>
    </recommendedName>
</protein>
<name>G0QPH6_ICHMU</name>
<dbReference type="PRINTS" id="PR00380">
    <property type="entry name" value="KINESINHEAVY"/>
</dbReference>
<keyword evidence="3 7" id="KW-0067">ATP-binding</keyword>
<reference evidence="10 11" key="1">
    <citation type="submission" date="2011-07" db="EMBL/GenBank/DDBJ databases">
        <authorList>
            <person name="Coyne R."/>
            <person name="Brami D."/>
            <person name="Johnson J."/>
            <person name="Hostetler J."/>
            <person name="Hannick L."/>
            <person name="Clark T."/>
            <person name="Cassidy-Hanley D."/>
            <person name="Inman J."/>
        </authorList>
    </citation>
    <scope>NUCLEOTIDE SEQUENCE [LARGE SCALE GENOMIC DNA]</scope>
    <source>
        <strain evidence="10 11">G5</strain>
    </source>
</reference>
<dbReference type="RefSeq" id="XP_004036861.1">
    <property type="nucleotide sequence ID" value="XM_004036813.1"/>
</dbReference>
<dbReference type="PANTHER" id="PTHR47968:SF13">
    <property type="entry name" value="KINESIN-LIKE PROTEIN KIF19 ISOFORM X1"/>
    <property type="match status" value="1"/>
</dbReference>
<evidence type="ECO:0000313" key="11">
    <source>
        <dbReference type="Proteomes" id="UP000008983"/>
    </source>
</evidence>
<feature type="domain" description="Kinesin motor" evidence="9">
    <location>
        <begin position="1"/>
        <end position="239"/>
    </location>
</feature>
<dbReference type="SUPFAM" id="SSF52540">
    <property type="entry name" value="P-loop containing nucleoside triphosphate hydrolases"/>
    <property type="match status" value="1"/>
</dbReference>
<dbReference type="Proteomes" id="UP000008983">
    <property type="component" value="Unassembled WGS sequence"/>
</dbReference>
<keyword evidence="4 8" id="KW-0175">Coiled coil</keyword>
<dbReference type="SMART" id="SM00129">
    <property type="entry name" value="KISc"/>
    <property type="match status" value="1"/>
</dbReference>
<dbReference type="Gene3D" id="3.40.850.10">
    <property type="entry name" value="Kinesin motor domain"/>
    <property type="match status" value="1"/>
</dbReference>
<keyword evidence="10" id="KW-0808">Transferase</keyword>
<dbReference type="InterPro" id="IPR036961">
    <property type="entry name" value="Kinesin_motor_dom_sf"/>
</dbReference>
<dbReference type="PROSITE" id="PS00411">
    <property type="entry name" value="KINESIN_MOTOR_1"/>
    <property type="match status" value="1"/>
</dbReference>
<keyword evidence="2 7" id="KW-0547">Nucleotide-binding</keyword>
<evidence type="ECO:0000256" key="1">
    <source>
        <dbReference type="ARBA" id="ARBA00022701"/>
    </source>
</evidence>
<evidence type="ECO:0000313" key="10">
    <source>
        <dbReference type="EMBL" id="EGR32875.1"/>
    </source>
</evidence>
<dbReference type="GO" id="GO:0005874">
    <property type="term" value="C:microtubule"/>
    <property type="evidence" value="ECO:0007669"/>
    <property type="project" value="UniProtKB-KW"/>
</dbReference>
<keyword evidence="5 7" id="KW-0505">Motor protein</keyword>
<dbReference type="Pfam" id="PF00225">
    <property type="entry name" value="Kinesin"/>
    <property type="match status" value="1"/>
</dbReference>
<keyword evidence="11" id="KW-1185">Reference proteome</keyword>
<feature type="coiled-coil region" evidence="8">
    <location>
        <begin position="432"/>
        <end position="466"/>
    </location>
</feature>
<keyword evidence="10" id="KW-0548">Nucleotidyltransferase</keyword>
<dbReference type="GO" id="GO:0007018">
    <property type="term" value="P:microtubule-based movement"/>
    <property type="evidence" value="ECO:0007669"/>
    <property type="project" value="InterPro"/>
</dbReference>
<dbReference type="OrthoDB" id="313060at2759"/>
<dbReference type="OMA" id="YIDYWKI"/>
<evidence type="ECO:0000256" key="4">
    <source>
        <dbReference type="ARBA" id="ARBA00023054"/>
    </source>
</evidence>
<evidence type="ECO:0000256" key="8">
    <source>
        <dbReference type="SAM" id="Coils"/>
    </source>
</evidence>
<dbReference type="GO" id="GO:0016779">
    <property type="term" value="F:nucleotidyltransferase activity"/>
    <property type="evidence" value="ECO:0007669"/>
    <property type="project" value="UniProtKB-KW"/>
</dbReference>
<dbReference type="eggNOG" id="KOG0242">
    <property type="taxonomic scope" value="Eukaryota"/>
</dbReference>
<accession>G0QPH6</accession>